<gene>
    <name evidence="3" type="primary">BnaA08g19360D</name>
    <name evidence="2" type="ORF">DARMORV10_A08P26920.1</name>
    <name evidence="3" type="ORF">GSBRNA2T00059951001</name>
</gene>
<name>A0A078HE92_BRANA</name>
<reference evidence="2" key="3">
    <citation type="submission" date="2021-01" db="EMBL/GenBank/DDBJ databases">
        <authorList>
            <consortium name="Genoscope - CEA"/>
            <person name="William W."/>
        </authorList>
    </citation>
    <scope>NUCLEOTIDE SEQUENCE</scope>
</reference>
<organism evidence="3 4">
    <name type="scientific">Brassica napus</name>
    <name type="common">Rape</name>
    <dbReference type="NCBI Taxonomy" id="3708"/>
    <lineage>
        <taxon>Eukaryota</taxon>
        <taxon>Viridiplantae</taxon>
        <taxon>Streptophyta</taxon>
        <taxon>Embryophyta</taxon>
        <taxon>Tracheophyta</taxon>
        <taxon>Spermatophyta</taxon>
        <taxon>Magnoliopsida</taxon>
        <taxon>eudicotyledons</taxon>
        <taxon>Gunneridae</taxon>
        <taxon>Pentapetalae</taxon>
        <taxon>rosids</taxon>
        <taxon>malvids</taxon>
        <taxon>Brassicales</taxon>
        <taxon>Brassicaceae</taxon>
        <taxon>Brassiceae</taxon>
        <taxon>Brassica</taxon>
    </lineage>
</organism>
<evidence type="ECO:0000256" key="1">
    <source>
        <dbReference type="SAM" id="SignalP"/>
    </source>
</evidence>
<dbReference type="PaxDb" id="3708-A0A078HE92"/>
<keyword evidence="4" id="KW-1185">Reference proteome</keyword>
<protein>
    <submittedName>
        <fullName evidence="2">(rape) hypothetical protein</fullName>
    </submittedName>
    <submittedName>
        <fullName evidence="3">BnaA08g19360D protein</fullName>
    </submittedName>
</protein>
<dbReference type="Proteomes" id="UP001295469">
    <property type="component" value="Chromosome A08"/>
</dbReference>
<evidence type="ECO:0000313" key="2">
    <source>
        <dbReference type="EMBL" id="CAF2254017.1"/>
    </source>
</evidence>
<sequence length="91" mass="10197">MAKGVQLFITFVMISMLISTETVGARKPLIKCISLLYFPCNPHDKGQCLRACKHKYKNTEIGTCKKIPPPPPGIRFLKMACDCQYMAVECS</sequence>
<dbReference type="Proteomes" id="UP000028999">
    <property type="component" value="Unassembled WGS sequence"/>
</dbReference>
<keyword evidence="1" id="KW-0732">Signal</keyword>
<feature type="signal peptide" evidence="1">
    <location>
        <begin position="1"/>
        <end position="25"/>
    </location>
</feature>
<reference evidence="3" key="2">
    <citation type="submission" date="2014-06" db="EMBL/GenBank/DDBJ databases">
        <authorList>
            <person name="Genoscope - CEA"/>
        </authorList>
    </citation>
    <scope>NUCLEOTIDE SEQUENCE</scope>
</reference>
<proteinExistence type="predicted"/>
<dbReference type="EMBL" id="HG994362">
    <property type="protein sequence ID" value="CAF2254017.1"/>
    <property type="molecule type" value="Genomic_DNA"/>
</dbReference>
<evidence type="ECO:0000313" key="4">
    <source>
        <dbReference type="Proteomes" id="UP000028999"/>
    </source>
</evidence>
<dbReference type="Gramene" id="CDY36112">
    <property type="protein sequence ID" value="CDY36112"/>
    <property type="gene ID" value="GSBRNA2T00059951001"/>
</dbReference>
<evidence type="ECO:0000313" key="3">
    <source>
        <dbReference type="EMBL" id="CDY36112.1"/>
    </source>
</evidence>
<feature type="chain" id="PRO_5040561813" evidence="1">
    <location>
        <begin position="26"/>
        <end position="91"/>
    </location>
</feature>
<reference evidence="3 4" key="1">
    <citation type="journal article" date="2014" name="Science">
        <title>Plant genetics. Early allopolyploid evolution in the post-Neolithic Brassica napus oilseed genome.</title>
        <authorList>
            <person name="Chalhoub B."/>
            <person name="Denoeud F."/>
            <person name="Liu S."/>
            <person name="Parkin I.A."/>
            <person name="Tang H."/>
            <person name="Wang X."/>
            <person name="Chiquet J."/>
            <person name="Belcram H."/>
            <person name="Tong C."/>
            <person name="Samans B."/>
            <person name="Correa M."/>
            <person name="Da Silva C."/>
            <person name="Just J."/>
            <person name="Falentin C."/>
            <person name="Koh C.S."/>
            <person name="Le Clainche I."/>
            <person name="Bernard M."/>
            <person name="Bento P."/>
            <person name="Noel B."/>
            <person name="Labadie K."/>
            <person name="Alberti A."/>
            <person name="Charles M."/>
            <person name="Arnaud D."/>
            <person name="Guo H."/>
            <person name="Daviaud C."/>
            <person name="Alamery S."/>
            <person name="Jabbari K."/>
            <person name="Zhao M."/>
            <person name="Edger P.P."/>
            <person name="Chelaifa H."/>
            <person name="Tack D."/>
            <person name="Lassalle G."/>
            <person name="Mestiri I."/>
            <person name="Schnel N."/>
            <person name="Le Paslier M.C."/>
            <person name="Fan G."/>
            <person name="Renault V."/>
            <person name="Bayer P.E."/>
            <person name="Golicz A.A."/>
            <person name="Manoli S."/>
            <person name="Lee T.H."/>
            <person name="Thi V.H."/>
            <person name="Chalabi S."/>
            <person name="Hu Q."/>
            <person name="Fan C."/>
            <person name="Tollenaere R."/>
            <person name="Lu Y."/>
            <person name="Battail C."/>
            <person name="Shen J."/>
            <person name="Sidebottom C.H."/>
            <person name="Wang X."/>
            <person name="Canaguier A."/>
            <person name="Chauveau A."/>
            <person name="Berard A."/>
            <person name="Deniot G."/>
            <person name="Guan M."/>
            <person name="Liu Z."/>
            <person name="Sun F."/>
            <person name="Lim Y.P."/>
            <person name="Lyons E."/>
            <person name="Town C.D."/>
            <person name="Bancroft I."/>
            <person name="Wang X."/>
            <person name="Meng J."/>
            <person name="Ma J."/>
            <person name="Pires J.C."/>
            <person name="King G.J."/>
            <person name="Brunel D."/>
            <person name="Delourme R."/>
            <person name="Renard M."/>
            <person name="Aury J.M."/>
            <person name="Adams K.L."/>
            <person name="Batley J."/>
            <person name="Snowdon R.J."/>
            <person name="Tost J."/>
            <person name="Edwards D."/>
            <person name="Zhou Y."/>
            <person name="Hua W."/>
            <person name="Sharpe A.G."/>
            <person name="Paterson A.H."/>
            <person name="Guan C."/>
            <person name="Wincker P."/>
        </authorList>
    </citation>
    <scope>NUCLEOTIDE SEQUENCE [LARGE SCALE GENOMIC DNA]</scope>
    <source>
        <strain evidence="4">cv. Darmor-bzh</strain>
    </source>
</reference>
<dbReference type="AlphaFoldDB" id="A0A078HE92"/>
<accession>A0A078HE92</accession>
<dbReference type="EMBL" id="LK032367">
    <property type="protein sequence ID" value="CDY36112.1"/>
    <property type="molecule type" value="Genomic_DNA"/>
</dbReference>